<dbReference type="Proteomes" id="UP000095283">
    <property type="component" value="Unplaced"/>
</dbReference>
<evidence type="ECO:0000313" key="3">
    <source>
        <dbReference type="WBParaSite" id="Hba_19992"/>
    </source>
</evidence>
<dbReference type="WBParaSite" id="Hba_19992">
    <property type="protein sequence ID" value="Hba_19992"/>
    <property type="gene ID" value="Hba_19992"/>
</dbReference>
<evidence type="ECO:0000313" key="2">
    <source>
        <dbReference type="Proteomes" id="UP000095283"/>
    </source>
</evidence>
<feature type="region of interest" description="Disordered" evidence="1">
    <location>
        <begin position="1"/>
        <end position="36"/>
    </location>
</feature>
<proteinExistence type="predicted"/>
<name>A0A1I7XQC0_HETBA</name>
<feature type="compositionally biased region" description="Basic and acidic residues" evidence="1">
    <location>
        <begin position="1"/>
        <end position="10"/>
    </location>
</feature>
<keyword evidence="2" id="KW-1185">Reference proteome</keyword>
<organism evidence="2 3">
    <name type="scientific">Heterorhabditis bacteriophora</name>
    <name type="common">Entomopathogenic nematode worm</name>
    <dbReference type="NCBI Taxonomy" id="37862"/>
    <lineage>
        <taxon>Eukaryota</taxon>
        <taxon>Metazoa</taxon>
        <taxon>Ecdysozoa</taxon>
        <taxon>Nematoda</taxon>
        <taxon>Chromadorea</taxon>
        <taxon>Rhabditida</taxon>
        <taxon>Rhabditina</taxon>
        <taxon>Rhabditomorpha</taxon>
        <taxon>Strongyloidea</taxon>
        <taxon>Heterorhabditidae</taxon>
        <taxon>Heterorhabditis</taxon>
    </lineage>
</organism>
<dbReference type="AlphaFoldDB" id="A0A1I7XQC0"/>
<protein>
    <submittedName>
        <fullName evidence="3">Transposase</fullName>
    </submittedName>
</protein>
<evidence type="ECO:0000256" key="1">
    <source>
        <dbReference type="SAM" id="MobiDB-lite"/>
    </source>
</evidence>
<feature type="compositionally biased region" description="Polar residues" evidence="1">
    <location>
        <begin position="26"/>
        <end position="35"/>
    </location>
</feature>
<accession>A0A1I7XQC0</accession>
<sequence length="67" mass="7316">MGTAREEQDVPKSGFNEDQSGKGDTRNGNANQVQTEEGCRLIKATATTSDDIIQDLLNDMRNSEKVS</sequence>
<reference evidence="3" key="1">
    <citation type="submission" date="2016-11" db="UniProtKB">
        <authorList>
            <consortium name="WormBaseParasite"/>
        </authorList>
    </citation>
    <scope>IDENTIFICATION</scope>
</reference>